<geneLocation type="plasmid" evidence="1">
    <name>unnamed2</name>
</geneLocation>
<accession>A0A3G8HAI4</accession>
<dbReference type="AlphaFoldDB" id="A0A3G8HAI4"/>
<sequence>MLVPVEALSMEFRFYQQPELNRRMIIAEGRIDEGDADKLRAVARLADRDDDGLVTLILNSQGGNVEAAFRLIDVMDKIRVYTVVPDNAQCASACASILFVSGERRGILGSGRLGFHSCYKRTGQSYVSDSLCNEIVAANAMQRGVSHAAINRFVADHGARDMAWLGRGVACRLLQGLCKPGKLEDLPATRNAVMRSLDCSKLNSTVLQLICGDTELARVERDLADLYREKLSESRTKAAIRDDQRDWVRRSRNQCTDKTCLLRAYRLRIEELRRAR</sequence>
<dbReference type="InterPro" id="IPR029045">
    <property type="entry name" value="ClpP/crotonase-like_dom_sf"/>
</dbReference>
<evidence type="ECO:0008006" key="3">
    <source>
        <dbReference type="Google" id="ProtNLM"/>
    </source>
</evidence>
<reference evidence="2" key="1">
    <citation type="submission" date="2018-11" db="EMBL/GenBank/DDBJ databases">
        <title>FDA dAtabase for Regulatory Grade micrObial Sequences (FDA-ARGOS): Supporting development and validation of Infectious Disease Dx tests.</title>
        <authorList>
            <person name="Goldberg B."/>
            <person name="Campos J."/>
            <person name="Tallon L."/>
            <person name="Sadzewicz L."/>
            <person name="Zhao X."/>
            <person name="Vavikolanu K."/>
            <person name="Mehta A."/>
            <person name="Aluvathingal J."/>
            <person name="Nadendla S."/>
            <person name="Geyer C."/>
            <person name="Nandy P."/>
            <person name="Yan Y."/>
            <person name="Sichtig H."/>
        </authorList>
    </citation>
    <scope>NUCLEOTIDE SEQUENCE [LARGE SCALE GENOMIC DNA]</scope>
    <source>
        <strain evidence="2">FDAARGOS_614</strain>
        <plasmid evidence="2">unnamed2</plasmid>
    </source>
</reference>
<evidence type="ECO:0000313" key="2">
    <source>
        <dbReference type="Proteomes" id="UP000270411"/>
    </source>
</evidence>
<protein>
    <recommendedName>
        <fullName evidence="3">DUF1311 domain-containing protein</fullName>
    </recommendedName>
</protein>
<organism evidence="1 2">
    <name type="scientific">Cupriavidus pauculus</name>
    <dbReference type="NCBI Taxonomy" id="82633"/>
    <lineage>
        <taxon>Bacteria</taxon>
        <taxon>Pseudomonadati</taxon>
        <taxon>Pseudomonadota</taxon>
        <taxon>Betaproteobacteria</taxon>
        <taxon>Burkholderiales</taxon>
        <taxon>Burkholderiaceae</taxon>
        <taxon>Cupriavidus</taxon>
    </lineage>
</organism>
<dbReference type="Pfam" id="PF00574">
    <property type="entry name" value="CLP_protease"/>
    <property type="match status" value="1"/>
</dbReference>
<dbReference type="SUPFAM" id="SSF52096">
    <property type="entry name" value="ClpP/crotonase"/>
    <property type="match status" value="1"/>
</dbReference>
<keyword evidence="1" id="KW-0614">Plasmid</keyword>
<name>A0A3G8HAI4_9BURK</name>
<dbReference type="Proteomes" id="UP000270411">
    <property type="component" value="Plasmid unnamed2"/>
</dbReference>
<dbReference type="InterPro" id="IPR023562">
    <property type="entry name" value="ClpP/TepA"/>
</dbReference>
<dbReference type="Gene3D" id="3.90.226.10">
    <property type="entry name" value="2-enoyl-CoA Hydratase, Chain A, domain 1"/>
    <property type="match status" value="1"/>
</dbReference>
<dbReference type="GO" id="GO:0005576">
    <property type="term" value="C:extracellular region"/>
    <property type="evidence" value="ECO:0007669"/>
    <property type="project" value="TreeGrafter"/>
</dbReference>
<evidence type="ECO:0000313" key="1">
    <source>
        <dbReference type="EMBL" id="AZG17348.1"/>
    </source>
</evidence>
<dbReference type="OrthoDB" id="8592519at2"/>
<gene>
    <name evidence="1" type="ORF">EHF44_27345</name>
</gene>
<dbReference type="EMBL" id="CP033971">
    <property type="protein sequence ID" value="AZG17348.1"/>
    <property type="molecule type" value="Genomic_DNA"/>
</dbReference>
<dbReference type="PANTHER" id="PTHR37549">
    <property type="entry name" value="LIPOPROTEIN LPRI"/>
    <property type="match status" value="1"/>
</dbReference>
<proteinExistence type="predicted"/>
<dbReference type="PANTHER" id="PTHR37549:SF1">
    <property type="entry name" value="LIPOPROTEIN LPRI"/>
    <property type="match status" value="1"/>
</dbReference>
<dbReference type="KEGG" id="cpau:EHF44_27345"/>
<dbReference type="InterPro" id="IPR052755">
    <property type="entry name" value="Lysozyme_Inhibitor_LprI"/>
</dbReference>